<dbReference type="EMBL" id="JAGGJQ010000005">
    <property type="protein sequence ID" value="MBP1840248.1"/>
    <property type="molecule type" value="Genomic_DNA"/>
</dbReference>
<dbReference type="InterPro" id="IPR046077">
    <property type="entry name" value="DUF6095"/>
</dbReference>
<feature type="transmembrane region" description="Helical" evidence="1">
    <location>
        <begin position="46"/>
        <end position="66"/>
    </location>
</feature>
<evidence type="ECO:0000313" key="5">
    <source>
        <dbReference type="Proteomes" id="UP001231587"/>
    </source>
</evidence>
<keyword evidence="1" id="KW-0812">Transmembrane</keyword>
<evidence type="ECO:0000313" key="2">
    <source>
        <dbReference type="EMBL" id="MBP1840248.1"/>
    </source>
</evidence>
<keyword evidence="5" id="KW-1185">Reference proteome</keyword>
<organism evidence="2 4">
    <name type="scientific">Formosa algae</name>
    <dbReference type="NCBI Taxonomy" id="225843"/>
    <lineage>
        <taxon>Bacteria</taxon>
        <taxon>Pseudomonadati</taxon>
        <taxon>Bacteroidota</taxon>
        <taxon>Flavobacteriia</taxon>
        <taxon>Flavobacteriales</taxon>
        <taxon>Flavobacteriaceae</taxon>
        <taxon>Formosa</taxon>
    </lineage>
</organism>
<gene>
    <name evidence="2" type="ORF">J2Z56_002175</name>
    <name evidence="3" type="ORF">J2Z57_002299</name>
</gene>
<dbReference type="Proteomes" id="UP001231587">
    <property type="component" value="Unassembled WGS sequence"/>
</dbReference>
<keyword evidence="1" id="KW-1133">Transmembrane helix</keyword>
<dbReference type="RefSeq" id="WP_057783167.1">
    <property type="nucleotide sequence ID" value="NZ_JAGGJQ010000005.1"/>
</dbReference>
<evidence type="ECO:0000256" key="1">
    <source>
        <dbReference type="SAM" id="Phobius"/>
    </source>
</evidence>
<comment type="caution">
    <text evidence="2">The sequence shown here is derived from an EMBL/GenBank/DDBJ whole genome shotgun (WGS) entry which is preliminary data.</text>
</comment>
<dbReference type="AlphaFoldDB" id="A0A9X0YNQ5"/>
<protein>
    <submittedName>
        <fullName evidence="2">Uncharacterized protein</fullName>
    </submittedName>
</protein>
<dbReference type="EMBL" id="JAUSUU010000006">
    <property type="protein sequence ID" value="MDQ0335848.1"/>
    <property type="molecule type" value="Genomic_DNA"/>
</dbReference>
<name>A0A9X0YNQ5_9FLAO</name>
<dbReference type="Pfam" id="PF19589">
    <property type="entry name" value="DUF6095"/>
    <property type="match status" value="1"/>
</dbReference>
<reference evidence="2" key="1">
    <citation type="submission" date="2021-03" db="EMBL/GenBank/DDBJ databases">
        <title>Genomic Encyclopedia of Type Strains, Phase IV (KMG-IV): sequencing the most valuable type-strain genomes for metagenomic binning, comparative biology and taxonomic classification.</title>
        <authorList>
            <person name="Goeker M."/>
        </authorList>
    </citation>
    <scope>NUCLEOTIDE SEQUENCE</scope>
    <source>
        <strain evidence="2">DSM 15523</strain>
        <strain evidence="3 5">DSM 16476</strain>
    </source>
</reference>
<proteinExistence type="predicted"/>
<feature type="transmembrane region" description="Helical" evidence="1">
    <location>
        <begin position="21"/>
        <end position="40"/>
    </location>
</feature>
<dbReference type="OrthoDB" id="1447634at2"/>
<evidence type="ECO:0000313" key="3">
    <source>
        <dbReference type="EMBL" id="MDQ0335848.1"/>
    </source>
</evidence>
<evidence type="ECO:0000313" key="4">
    <source>
        <dbReference type="Proteomes" id="UP001138672"/>
    </source>
</evidence>
<sequence>METDKTDKTDKDILVEGLKKMGISLACMLLGPTLLHIALTNREKPLFIPILIVGIIICALAMYFAFRGLMTIMDSMFKKKK</sequence>
<dbReference type="Proteomes" id="UP001138672">
    <property type="component" value="Unassembled WGS sequence"/>
</dbReference>
<accession>A0A9X0YNQ5</accession>
<keyword evidence="1" id="KW-0472">Membrane</keyword>